<keyword evidence="4" id="KW-1185">Reference proteome</keyword>
<name>A0A852SQM7_9MICO</name>
<comment type="caution">
    <text evidence="3">The sequence shown here is derived from an EMBL/GenBank/DDBJ whole genome shotgun (WGS) entry which is preliminary data.</text>
</comment>
<reference evidence="3 4" key="1">
    <citation type="submission" date="2020-07" db="EMBL/GenBank/DDBJ databases">
        <title>Sequencing the genomes of 1000 actinobacteria strains.</title>
        <authorList>
            <person name="Klenk H.-P."/>
        </authorList>
    </citation>
    <scope>NUCLEOTIDE SEQUENCE [LARGE SCALE GENOMIC DNA]</scope>
    <source>
        <strain evidence="3 4">DSM 26474</strain>
    </source>
</reference>
<feature type="domain" description="UspA" evidence="2">
    <location>
        <begin position="4"/>
        <end position="137"/>
    </location>
</feature>
<dbReference type="AlphaFoldDB" id="A0A852SQM7"/>
<evidence type="ECO:0000313" key="3">
    <source>
        <dbReference type="EMBL" id="NYD71103.1"/>
    </source>
</evidence>
<evidence type="ECO:0000259" key="2">
    <source>
        <dbReference type="Pfam" id="PF00582"/>
    </source>
</evidence>
<accession>A0A852SQM7</accession>
<sequence>MPAPILVGFDGSPAAQTALDWALRRAEATGCDLEVLYVADTSWDSEAFTAAPLLQQKGEVVAAEAAFHADSKAPHVTVTSKVRRGNPVTELVAEAEAIGASLLVVGSYRKDLYERLTTSAVSLRVAASATVPVAVIPDVPATKRHGVVVGIDGGPSSARLVKTALTEAGLLGEPLQILTAWTLPPLMQPEFTDGSELYEALEQRAKDVAEETAGEARGEGGTETPVETRVVLAAPSAALVTAGKEAALLVVGSHGRHGIGRFLLGSVSHDVILGAQCPVLVLRVTDKVS</sequence>
<organism evidence="3 4">
    <name type="scientific">Herbiconiux flava</name>
    <dbReference type="NCBI Taxonomy" id="881268"/>
    <lineage>
        <taxon>Bacteria</taxon>
        <taxon>Bacillati</taxon>
        <taxon>Actinomycetota</taxon>
        <taxon>Actinomycetes</taxon>
        <taxon>Micrococcales</taxon>
        <taxon>Microbacteriaceae</taxon>
        <taxon>Herbiconiux</taxon>
    </lineage>
</organism>
<dbReference type="PRINTS" id="PR01438">
    <property type="entry name" value="UNVRSLSTRESS"/>
</dbReference>
<proteinExistence type="inferred from homology"/>
<protein>
    <submittedName>
        <fullName evidence="3">Nucleotide-binding universal stress UspA family protein</fullName>
    </submittedName>
</protein>
<dbReference type="InterPro" id="IPR014729">
    <property type="entry name" value="Rossmann-like_a/b/a_fold"/>
</dbReference>
<feature type="domain" description="UspA" evidence="2">
    <location>
        <begin position="147"/>
        <end position="283"/>
    </location>
</feature>
<gene>
    <name evidence="3" type="ORF">BJ984_002261</name>
</gene>
<dbReference type="PANTHER" id="PTHR46268">
    <property type="entry name" value="STRESS RESPONSE PROTEIN NHAX"/>
    <property type="match status" value="1"/>
</dbReference>
<comment type="similarity">
    <text evidence="1">Belongs to the universal stress protein A family.</text>
</comment>
<evidence type="ECO:0000256" key="1">
    <source>
        <dbReference type="ARBA" id="ARBA00008791"/>
    </source>
</evidence>
<dbReference type="SUPFAM" id="SSF52402">
    <property type="entry name" value="Adenine nucleotide alpha hydrolases-like"/>
    <property type="match status" value="2"/>
</dbReference>
<dbReference type="EMBL" id="JACCBM010000001">
    <property type="protein sequence ID" value="NYD71103.1"/>
    <property type="molecule type" value="Genomic_DNA"/>
</dbReference>
<dbReference type="Pfam" id="PF00582">
    <property type="entry name" value="Usp"/>
    <property type="match status" value="2"/>
</dbReference>
<dbReference type="PANTHER" id="PTHR46268:SF15">
    <property type="entry name" value="UNIVERSAL STRESS PROTEIN HP_0031"/>
    <property type="match status" value="1"/>
</dbReference>
<dbReference type="InterPro" id="IPR006015">
    <property type="entry name" value="Universal_stress_UspA"/>
</dbReference>
<dbReference type="CDD" id="cd00293">
    <property type="entry name" value="USP-like"/>
    <property type="match status" value="2"/>
</dbReference>
<dbReference type="InterPro" id="IPR006016">
    <property type="entry name" value="UspA"/>
</dbReference>
<dbReference type="Proteomes" id="UP000549913">
    <property type="component" value="Unassembled WGS sequence"/>
</dbReference>
<dbReference type="Gene3D" id="3.40.50.620">
    <property type="entry name" value="HUPs"/>
    <property type="match status" value="2"/>
</dbReference>
<dbReference type="RefSeq" id="WP_179548125.1">
    <property type="nucleotide sequence ID" value="NZ_BSEW01000002.1"/>
</dbReference>
<evidence type="ECO:0000313" key="4">
    <source>
        <dbReference type="Proteomes" id="UP000549913"/>
    </source>
</evidence>